<evidence type="ECO:0000256" key="1">
    <source>
        <dbReference type="SAM" id="Phobius"/>
    </source>
</evidence>
<comment type="caution">
    <text evidence="4">The sequence shown here is derived from an EMBL/GenBank/DDBJ whole genome shotgun (WGS) entry which is preliminary data.</text>
</comment>
<evidence type="ECO:0000259" key="2">
    <source>
        <dbReference type="Pfam" id="PF02308"/>
    </source>
</evidence>
<dbReference type="Pfam" id="PF02308">
    <property type="entry name" value="MgtC"/>
    <property type="match status" value="1"/>
</dbReference>
<dbReference type="InterPro" id="IPR025105">
    <property type="entry name" value="DUF4010"/>
</dbReference>
<keyword evidence="5" id="KW-1185">Reference proteome</keyword>
<feature type="transmembrane region" description="Helical" evidence="1">
    <location>
        <begin position="381"/>
        <end position="400"/>
    </location>
</feature>
<dbReference type="PANTHER" id="PTHR39084">
    <property type="entry name" value="MEMBRANE PROTEIN-RELATED"/>
    <property type="match status" value="1"/>
</dbReference>
<feature type="transmembrane region" description="Helical" evidence="1">
    <location>
        <begin position="104"/>
        <end position="121"/>
    </location>
</feature>
<keyword evidence="1" id="KW-1133">Transmembrane helix</keyword>
<sequence>MKKSHNFCGFFLSLIPMDYYDITTLGIAFGLGLLVGLQRQRDDDKMAGVRTFTIISILGVVAGFLNESYNNPFILPVLGFSLALILVGANLIKNKNNQDTGVGQTTEVAALLMFAIGAYLVLGSRVIGVMMGASLAILLYVKEHLHGFIERLTQKDLSAIFTLVAISMIVLPILPNETYGPYDVLNPRNIWWMVTLIVGISVVGYFVYKFVGKNTGIISNGILGGLISSTATTVSYARKTAETKSISKIAAFIITVASLVSMIRILIEVGIVVPEKLAIIAVPIGAEIIVMTIIAISLFYLIKKEESDSEMPEPENPAQFKSALIFGLLYGFILLAVAFTKQQFGENALYVVSIISGLTDVDAITLSLSNLMKNGSLEADFGWKLILLAALSNLVFKGIMAMVLGTKQLTKWIAIAFGISLVSGLLIIWLWPETWHF</sequence>
<accession>A0A4R1RHJ2</accession>
<feature type="transmembrane region" description="Helical" evidence="1">
    <location>
        <begin position="347"/>
        <end position="369"/>
    </location>
</feature>
<protein>
    <submittedName>
        <fullName evidence="4">Uncharacterized membrane protein (DUF4010 family)</fullName>
    </submittedName>
</protein>
<feature type="transmembrane region" description="Helical" evidence="1">
    <location>
        <begin position="322"/>
        <end position="340"/>
    </location>
</feature>
<dbReference type="AlphaFoldDB" id="A0A4R1RHJ2"/>
<gene>
    <name evidence="4" type="ORF">EV196_105183</name>
</gene>
<feature type="transmembrane region" description="Helical" evidence="1">
    <location>
        <begin position="49"/>
        <end position="66"/>
    </location>
</feature>
<name>A0A4R1RHJ2_9FLAO</name>
<evidence type="ECO:0000313" key="4">
    <source>
        <dbReference type="EMBL" id="TCL65521.1"/>
    </source>
</evidence>
<feature type="transmembrane region" description="Helical" evidence="1">
    <location>
        <begin position="157"/>
        <end position="175"/>
    </location>
</feature>
<evidence type="ECO:0000313" key="5">
    <source>
        <dbReference type="Proteomes" id="UP000295455"/>
    </source>
</evidence>
<feature type="domain" description="DUF4010" evidence="3">
    <location>
        <begin position="196"/>
        <end position="405"/>
    </location>
</feature>
<feature type="transmembrane region" description="Helical" evidence="1">
    <location>
        <begin position="217"/>
        <end position="237"/>
    </location>
</feature>
<feature type="transmembrane region" description="Helical" evidence="1">
    <location>
        <begin position="190"/>
        <end position="208"/>
    </location>
</feature>
<evidence type="ECO:0000259" key="3">
    <source>
        <dbReference type="Pfam" id="PF13194"/>
    </source>
</evidence>
<feature type="transmembrane region" description="Helical" evidence="1">
    <location>
        <begin position="249"/>
        <end position="267"/>
    </location>
</feature>
<feature type="transmembrane region" description="Helical" evidence="1">
    <location>
        <begin position="279"/>
        <end position="302"/>
    </location>
</feature>
<dbReference type="Pfam" id="PF13194">
    <property type="entry name" value="DUF4010"/>
    <property type="match status" value="1"/>
</dbReference>
<dbReference type="Proteomes" id="UP000295455">
    <property type="component" value="Unassembled WGS sequence"/>
</dbReference>
<feature type="transmembrane region" description="Helical" evidence="1">
    <location>
        <begin position="72"/>
        <end position="92"/>
    </location>
</feature>
<dbReference type="EMBL" id="SLUP01000005">
    <property type="protein sequence ID" value="TCL65521.1"/>
    <property type="molecule type" value="Genomic_DNA"/>
</dbReference>
<keyword evidence="1" id="KW-0812">Transmembrane</keyword>
<keyword evidence="1" id="KW-0472">Membrane</keyword>
<organism evidence="4 5">
    <name type="scientific">Mariniflexile fucanivorans</name>
    <dbReference type="NCBI Taxonomy" id="264023"/>
    <lineage>
        <taxon>Bacteria</taxon>
        <taxon>Pseudomonadati</taxon>
        <taxon>Bacteroidota</taxon>
        <taxon>Flavobacteriia</taxon>
        <taxon>Flavobacteriales</taxon>
        <taxon>Flavobacteriaceae</taxon>
        <taxon>Mariniflexile</taxon>
    </lineage>
</organism>
<proteinExistence type="predicted"/>
<dbReference type="PANTHER" id="PTHR39084:SF1">
    <property type="entry name" value="DUF4010 DOMAIN-CONTAINING PROTEIN"/>
    <property type="match status" value="1"/>
</dbReference>
<feature type="transmembrane region" description="Helical" evidence="1">
    <location>
        <begin position="412"/>
        <end position="431"/>
    </location>
</feature>
<reference evidence="4 5" key="1">
    <citation type="submission" date="2019-03" db="EMBL/GenBank/DDBJ databases">
        <title>Genomic Encyclopedia of Type Strains, Phase IV (KMG-IV): sequencing the most valuable type-strain genomes for metagenomic binning, comparative biology and taxonomic classification.</title>
        <authorList>
            <person name="Goeker M."/>
        </authorList>
    </citation>
    <scope>NUCLEOTIDE SEQUENCE [LARGE SCALE GENOMIC DNA]</scope>
    <source>
        <strain evidence="4 5">DSM 18792</strain>
    </source>
</reference>
<dbReference type="InterPro" id="IPR049177">
    <property type="entry name" value="MgtC_SapB_SrpB_YhiD_N"/>
</dbReference>
<dbReference type="RefSeq" id="WP_243652233.1">
    <property type="nucleotide sequence ID" value="NZ_OX156936.1"/>
</dbReference>
<feature type="domain" description="MgtC/SapB/SrpB/YhiD N-terminal" evidence="2">
    <location>
        <begin position="25"/>
        <end position="147"/>
    </location>
</feature>